<comment type="caution">
    <text evidence="2">The sequence shown here is derived from an EMBL/GenBank/DDBJ whole genome shotgun (WGS) entry which is preliminary data.</text>
</comment>
<organism evidence="2 3">
    <name type="scientific">Silvimonas iriomotensis</name>
    <dbReference type="NCBI Taxonomy" id="449662"/>
    <lineage>
        <taxon>Bacteria</taxon>
        <taxon>Pseudomonadati</taxon>
        <taxon>Pseudomonadota</taxon>
        <taxon>Betaproteobacteria</taxon>
        <taxon>Neisseriales</taxon>
        <taxon>Chitinibacteraceae</taxon>
        <taxon>Silvimonas</taxon>
    </lineage>
</organism>
<dbReference type="RefSeq" id="WP_188704876.1">
    <property type="nucleotide sequence ID" value="NZ_BMLX01000003.1"/>
</dbReference>
<evidence type="ECO:0000313" key="2">
    <source>
        <dbReference type="EMBL" id="GGP22697.1"/>
    </source>
</evidence>
<dbReference type="EMBL" id="BMLX01000003">
    <property type="protein sequence ID" value="GGP22697.1"/>
    <property type="molecule type" value="Genomic_DNA"/>
</dbReference>
<dbReference type="Proteomes" id="UP000637267">
    <property type="component" value="Unassembled WGS sequence"/>
</dbReference>
<feature type="domain" description="VOC" evidence="1">
    <location>
        <begin position="5"/>
        <end position="117"/>
    </location>
</feature>
<protein>
    <submittedName>
        <fullName evidence="2">Glyoxalase</fullName>
    </submittedName>
</protein>
<sequence>MMKIEKPGIVLFTQRYPECVRFYHELIGLPLLFTKPTLTCLQLGQAYLMVESGGIAKDTQKHRGENPVVIRFNVANVSTEAAVLRARGVPVEVMQFDWGIIGLFTDPDGNRCELKNSEAAFGHVCA</sequence>
<name>A0ABQ2PB61_9NEIS</name>
<proteinExistence type="predicted"/>
<dbReference type="InterPro" id="IPR004360">
    <property type="entry name" value="Glyas_Fos-R_dOase_dom"/>
</dbReference>
<dbReference type="InterPro" id="IPR037523">
    <property type="entry name" value="VOC_core"/>
</dbReference>
<dbReference type="PROSITE" id="PS51819">
    <property type="entry name" value="VOC"/>
    <property type="match status" value="1"/>
</dbReference>
<accession>A0ABQ2PB61</accession>
<reference evidence="3" key="1">
    <citation type="journal article" date="2019" name="Int. J. Syst. Evol. Microbiol.">
        <title>The Global Catalogue of Microorganisms (GCM) 10K type strain sequencing project: providing services to taxonomists for standard genome sequencing and annotation.</title>
        <authorList>
            <consortium name="The Broad Institute Genomics Platform"/>
            <consortium name="The Broad Institute Genome Sequencing Center for Infectious Disease"/>
            <person name="Wu L."/>
            <person name="Ma J."/>
        </authorList>
    </citation>
    <scope>NUCLEOTIDE SEQUENCE [LARGE SCALE GENOMIC DNA]</scope>
    <source>
        <strain evidence="3">CGMCC 1.8859</strain>
    </source>
</reference>
<dbReference type="Gene3D" id="3.10.180.10">
    <property type="entry name" value="2,3-Dihydroxybiphenyl 1,2-Dioxygenase, domain 1"/>
    <property type="match status" value="1"/>
</dbReference>
<dbReference type="Pfam" id="PF00903">
    <property type="entry name" value="Glyoxalase"/>
    <property type="match status" value="1"/>
</dbReference>
<gene>
    <name evidence="2" type="ORF">GCM10010970_26970</name>
</gene>
<evidence type="ECO:0000259" key="1">
    <source>
        <dbReference type="PROSITE" id="PS51819"/>
    </source>
</evidence>
<dbReference type="InterPro" id="IPR029068">
    <property type="entry name" value="Glyas_Bleomycin-R_OHBP_Dase"/>
</dbReference>
<keyword evidence="3" id="KW-1185">Reference proteome</keyword>
<dbReference type="SUPFAM" id="SSF54593">
    <property type="entry name" value="Glyoxalase/Bleomycin resistance protein/Dihydroxybiphenyl dioxygenase"/>
    <property type="match status" value="1"/>
</dbReference>
<evidence type="ECO:0000313" key="3">
    <source>
        <dbReference type="Proteomes" id="UP000637267"/>
    </source>
</evidence>